<organism evidence="1 2">
    <name type="scientific">Gymnopus androsaceus JB14</name>
    <dbReference type="NCBI Taxonomy" id="1447944"/>
    <lineage>
        <taxon>Eukaryota</taxon>
        <taxon>Fungi</taxon>
        <taxon>Dikarya</taxon>
        <taxon>Basidiomycota</taxon>
        <taxon>Agaricomycotina</taxon>
        <taxon>Agaricomycetes</taxon>
        <taxon>Agaricomycetidae</taxon>
        <taxon>Agaricales</taxon>
        <taxon>Marasmiineae</taxon>
        <taxon>Omphalotaceae</taxon>
        <taxon>Gymnopus</taxon>
    </lineage>
</organism>
<evidence type="ECO:0000313" key="1">
    <source>
        <dbReference type="EMBL" id="KAE9398611.1"/>
    </source>
</evidence>
<keyword evidence="2" id="KW-1185">Reference proteome</keyword>
<evidence type="ECO:0000313" key="2">
    <source>
        <dbReference type="Proteomes" id="UP000799118"/>
    </source>
</evidence>
<reference evidence="1" key="1">
    <citation type="journal article" date="2019" name="Environ. Microbiol.">
        <title>Fungal ecological strategies reflected in gene transcription - a case study of two litter decomposers.</title>
        <authorList>
            <person name="Barbi F."/>
            <person name="Kohler A."/>
            <person name="Barry K."/>
            <person name="Baskaran P."/>
            <person name="Daum C."/>
            <person name="Fauchery L."/>
            <person name="Ihrmark K."/>
            <person name="Kuo A."/>
            <person name="LaButti K."/>
            <person name="Lipzen A."/>
            <person name="Morin E."/>
            <person name="Grigoriev I.V."/>
            <person name="Henrissat B."/>
            <person name="Lindahl B."/>
            <person name="Martin F."/>
        </authorList>
    </citation>
    <scope>NUCLEOTIDE SEQUENCE</scope>
    <source>
        <strain evidence="1">JB14</strain>
    </source>
</reference>
<dbReference type="EMBL" id="ML769480">
    <property type="protein sequence ID" value="KAE9398611.1"/>
    <property type="molecule type" value="Genomic_DNA"/>
</dbReference>
<gene>
    <name evidence="1" type="ORF">BT96DRAFT_940005</name>
</gene>
<name>A0A6A4HLY7_9AGAR</name>
<dbReference type="OrthoDB" id="276151at2759"/>
<accession>A0A6A4HLY7</accession>
<sequence length="156" mass="16851">MSSHSLKQLVESGEVPFHTNGRCNTVLGFDVSTTVLAAANEFLKSKPIPSLCNRNGSLSPFCSSMRPAWGAKMQEGGQAQARGQLITLMFSHVPEPYELGPPFWSSFDNYVKVLGGSNGPGGAKGWEVVPPPETQNDIFSSESDAKKANCFFGYFL</sequence>
<protein>
    <submittedName>
        <fullName evidence="1">Uncharacterized protein</fullName>
    </submittedName>
</protein>
<dbReference type="AlphaFoldDB" id="A0A6A4HLY7"/>
<dbReference type="Proteomes" id="UP000799118">
    <property type="component" value="Unassembled WGS sequence"/>
</dbReference>
<proteinExistence type="predicted"/>